<keyword evidence="1" id="KW-0812">Transmembrane</keyword>
<dbReference type="EMBL" id="ANJA01000234">
    <property type="protein sequence ID" value="ETO84841.1"/>
    <property type="molecule type" value="Genomic_DNA"/>
</dbReference>
<organism evidence="3 4">
    <name type="scientific">Phytophthora nicotianae P1976</name>
    <dbReference type="NCBI Taxonomy" id="1317066"/>
    <lineage>
        <taxon>Eukaryota</taxon>
        <taxon>Sar</taxon>
        <taxon>Stramenopiles</taxon>
        <taxon>Oomycota</taxon>
        <taxon>Peronosporomycetes</taxon>
        <taxon>Peronosporales</taxon>
        <taxon>Peronosporaceae</taxon>
        <taxon>Phytophthora</taxon>
    </lineage>
</organism>
<comment type="caution">
    <text evidence="3">The sequence shown here is derived from an EMBL/GenBank/DDBJ whole genome shotgun (WGS) entry which is preliminary data.</text>
</comment>
<evidence type="ECO:0000256" key="1">
    <source>
        <dbReference type="SAM" id="Phobius"/>
    </source>
</evidence>
<evidence type="ECO:0000256" key="2">
    <source>
        <dbReference type="SAM" id="SignalP"/>
    </source>
</evidence>
<evidence type="ECO:0000313" key="4">
    <source>
        <dbReference type="Proteomes" id="UP000028582"/>
    </source>
</evidence>
<protein>
    <recommendedName>
        <fullName evidence="5">RxLR effector protein</fullName>
    </recommendedName>
</protein>
<feature type="transmembrane region" description="Helical" evidence="1">
    <location>
        <begin position="173"/>
        <end position="194"/>
    </location>
</feature>
<keyword evidence="1" id="KW-1133">Transmembrane helix</keyword>
<gene>
    <name evidence="3" type="ORF">F444_01308</name>
</gene>
<dbReference type="Proteomes" id="UP000028582">
    <property type="component" value="Unassembled WGS sequence"/>
</dbReference>
<evidence type="ECO:0008006" key="5">
    <source>
        <dbReference type="Google" id="ProtNLM"/>
    </source>
</evidence>
<proteinExistence type="predicted"/>
<name>A0A081B130_PHYNI</name>
<accession>A0A081B130</accession>
<reference evidence="3 4" key="1">
    <citation type="submission" date="2013-11" db="EMBL/GenBank/DDBJ databases">
        <title>The Genome Sequence of Phytophthora parasitica P1976.</title>
        <authorList>
            <consortium name="The Broad Institute Genomics Platform"/>
            <person name="Russ C."/>
            <person name="Tyler B."/>
            <person name="Panabieres F."/>
            <person name="Shan W."/>
            <person name="Tripathy S."/>
            <person name="Grunwald N."/>
            <person name="Machado M."/>
            <person name="Johnson C.S."/>
            <person name="Walker B."/>
            <person name="Young S."/>
            <person name="Zeng Q."/>
            <person name="Gargeya S."/>
            <person name="Fitzgerald M."/>
            <person name="Haas B."/>
            <person name="Abouelleil A."/>
            <person name="Allen A.W."/>
            <person name="Alvarado L."/>
            <person name="Arachchi H.M."/>
            <person name="Berlin A.M."/>
            <person name="Chapman S.B."/>
            <person name="Gainer-Dewar J."/>
            <person name="Goldberg J."/>
            <person name="Griggs A."/>
            <person name="Gujja S."/>
            <person name="Hansen M."/>
            <person name="Howarth C."/>
            <person name="Imamovic A."/>
            <person name="Ireland A."/>
            <person name="Larimer J."/>
            <person name="McCowan C."/>
            <person name="Murphy C."/>
            <person name="Pearson M."/>
            <person name="Poon T.W."/>
            <person name="Priest M."/>
            <person name="Roberts A."/>
            <person name="Saif S."/>
            <person name="Shea T."/>
            <person name="Sisk P."/>
            <person name="Sykes S."/>
            <person name="Wortman J."/>
            <person name="Nusbaum C."/>
            <person name="Birren B."/>
        </authorList>
    </citation>
    <scope>NUCLEOTIDE SEQUENCE [LARGE SCALE GENOMIC DNA]</scope>
    <source>
        <strain evidence="3 4">P1976</strain>
    </source>
</reference>
<keyword evidence="2" id="KW-0732">Signal</keyword>
<keyword evidence="1" id="KW-0472">Membrane</keyword>
<evidence type="ECO:0000313" key="3">
    <source>
        <dbReference type="EMBL" id="ETO84841.1"/>
    </source>
</evidence>
<feature type="signal peptide" evidence="2">
    <location>
        <begin position="1"/>
        <end position="19"/>
    </location>
</feature>
<sequence>MRQSFLLLLLLLNLTVSFSELTRAEQPATGLASESKSSPTFKTVKVHRHLQHTDKTAFRQGAPAKADEARMLISTPNLSKAESLLRVNQKNMAALKRDPTVIKQMQRLDNNPAIQAGIKNIRKNPVMVNQLKRLLKNPGLIRTLQKPPSKKTAREANRYLSKVFPGGVSVKTFALVIIFGLIVSFGTNFGIYYLSTLIW</sequence>
<dbReference type="AlphaFoldDB" id="A0A081B130"/>
<feature type="chain" id="PRO_5001754743" description="RxLR effector protein" evidence="2">
    <location>
        <begin position="20"/>
        <end position="199"/>
    </location>
</feature>